<protein>
    <submittedName>
        <fullName evidence="1">Uncharacterized protein</fullName>
    </submittedName>
</protein>
<sequence length="140" mass="15017">MTPPYVTAKPSVRFVDLESVWQQDPIILLFSDGVDNIVDGSQVFTPGVASRVPPHNLVSALLPGPSFDPGVGGILGHSVEPRWGGRTDNVAVDILGNLLGGTDAERLEMVLDRERLQAPKPIFNIDDVTIVVARLAPQTV</sequence>
<keyword evidence="2" id="KW-1185">Reference proteome</keyword>
<evidence type="ECO:0000313" key="2">
    <source>
        <dbReference type="Proteomes" id="UP001144978"/>
    </source>
</evidence>
<reference evidence="1" key="1">
    <citation type="submission" date="2022-08" db="EMBL/GenBank/DDBJ databases">
        <title>Genome Sequence of Pycnoporus sanguineus.</title>
        <authorList>
            <person name="Buettner E."/>
        </authorList>
    </citation>
    <scope>NUCLEOTIDE SEQUENCE</scope>
    <source>
        <strain evidence="1">CG-C14</strain>
    </source>
</reference>
<dbReference type="Proteomes" id="UP001144978">
    <property type="component" value="Unassembled WGS sequence"/>
</dbReference>
<comment type="caution">
    <text evidence="1">The sequence shown here is derived from an EMBL/GenBank/DDBJ whole genome shotgun (WGS) entry which is preliminary data.</text>
</comment>
<accession>A0ACC1PM86</accession>
<name>A0ACC1PM86_9APHY</name>
<dbReference type="EMBL" id="JANSHE010002058">
    <property type="protein sequence ID" value="KAJ2996364.1"/>
    <property type="molecule type" value="Genomic_DNA"/>
</dbReference>
<evidence type="ECO:0000313" key="1">
    <source>
        <dbReference type="EMBL" id="KAJ2996364.1"/>
    </source>
</evidence>
<gene>
    <name evidence="1" type="ORF">NUW54_g7250</name>
</gene>
<organism evidence="1 2">
    <name type="scientific">Trametes sanguinea</name>
    <dbReference type="NCBI Taxonomy" id="158606"/>
    <lineage>
        <taxon>Eukaryota</taxon>
        <taxon>Fungi</taxon>
        <taxon>Dikarya</taxon>
        <taxon>Basidiomycota</taxon>
        <taxon>Agaricomycotina</taxon>
        <taxon>Agaricomycetes</taxon>
        <taxon>Polyporales</taxon>
        <taxon>Polyporaceae</taxon>
        <taxon>Trametes</taxon>
    </lineage>
</organism>
<proteinExistence type="predicted"/>